<gene>
    <name evidence="2" type="ORF">SDC9_169903</name>
</gene>
<protein>
    <recommendedName>
        <fullName evidence="1">N-acetyltransferase domain-containing protein</fullName>
    </recommendedName>
</protein>
<dbReference type="GO" id="GO:0016747">
    <property type="term" value="F:acyltransferase activity, transferring groups other than amino-acyl groups"/>
    <property type="evidence" value="ECO:0007669"/>
    <property type="project" value="InterPro"/>
</dbReference>
<proteinExistence type="predicted"/>
<dbReference type="AlphaFoldDB" id="A0A645G941"/>
<evidence type="ECO:0000259" key="1">
    <source>
        <dbReference type="PROSITE" id="PS51186"/>
    </source>
</evidence>
<comment type="caution">
    <text evidence="2">The sequence shown here is derived from an EMBL/GenBank/DDBJ whole genome shotgun (WGS) entry which is preliminary data.</text>
</comment>
<dbReference type="SUPFAM" id="SSF55729">
    <property type="entry name" value="Acyl-CoA N-acyltransferases (Nat)"/>
    <property type="match status" value="1"/>
</dbReference>
<dbReference type="CDD" id="cd04301">
    <property type="entry name" value="NAT_SF"/>
    <property type="match status" value="1"/>
</dbReference>
<dbReference type="Pfam" id="PF00583">
    <property type="entry name" value="Acetyltransf_1"/>
    <property type="match status" value="1"/>
</dbReference>
<dbReference type="InterPro" id="IPR016181">
    <property type="entry name" value="Acyl_CoA_acyltransferase"/>
</dbReference>
<feature type="domain" description="N-acetyltransferase" evidence="1">
    <location>
        <begin position="1"/>
        <end position="68"/>
    </location>
</feature>
<dbReference type="PROSITE" id="PS51186">
    <property type="entry name" value="GNAT"/>
    <property type="match status" value="1"/>
</dbReference>
<sequence length="68" mass="7917">MEENHRGCGIGRRLMDKALSQLHEYNLKNITLSVVIGNENVLPFYEKFGFYPRLTELWLKSTDTSKTI</sequence>
<organism evidence="2">
    <name type="scientific">bioreactor metagenome</name>
    <dbReference type="NCBI Taxonomy" id="1076179"/>
    <lineage>
        <taxon>unclassified sequences</taxon>
        <taxon>metagenomes</taxon>
        <taxon>ecological metagenomes</taxon>
    </lineage>
</organism>
<name>A0A645G941_9ZZZZ</name>
<accession>A0A645G941</accession>
<evidence type="ECO:0000313" key="2">
    <source>
        <dbReference type="EMBL" id="MPN22520.1"/>
    </source>
</evidence>
<reference evidence="2" key="1">
    <citation type="submission" date="2019-08" db="EMBL/GenBank/DDBJ databases">
        <authorList>
            <person name="Kucharzyk K."/>
            <person name="Murdoch R.W."/>
            <person name="Higgins S."/>
            <person name="Loffler F."/>
        </authorList>
    </citation>
    <scope>NUCLEOTIDE SEQUENCE</scope>
</reference>
<dbReference type="EMBL" id="VSSQ01070766">
    <property type="protein sequence ID" value="MPN22520.1"/>
    <property type="molecule type" value="Genomic_DNA"/>
</dbReference>
<dbReference type="Gene3D" id="3.40.630.30">
    <property type="match status" value="1"/>
</dbReference>
<dbReference type="InterPro" id="IPR000182">
    <property type="entry name" value="GNAT_dom"/>
</dbReference>